<proteinExistence type="predicted"/>
<feature type="domain" description="Disease resistance N-terminal" evidence="4">
    <location>
        <begin position="5"/>
        <end position="87"/>
    </location>
</feature>
<gene>
    <name evidence="6" type="ORF">J1N35_006746</name>
</gene>
<evidence type="ECO:0000256" key="1">
    <source>
        <dbReference type="ARBA" id="ARBA00022737"/>
    </source>
</evidence>
<keyword evidence="1" id="KW-0677">Repeat</keyword>
<dbReference type="InterPro" id="IPR038005">
    <property type="entry name" value="RX-like_CC"/>
</dbReference>
<dbReference type="GO" id="GO:0000166">
    <property type="term" value="F:nucleotide binding"/>
    <property type="evidence" value="ECO:0007669"/>
    <property type="project" value="UniProtKB-KW"/>
</dbReference>
<dbReference type="Proteomes" id="UP000828251">
    <property type="component" value="Unassembled WGS sequence"/>
</dbReference>
<dbReference type="InterPro" id="IPR032675">
    <property type="entry name" value="LRR_dom_sf"/>
</dbReference>
<protein>
    <recommendedName>
        <fullName evidence="8">Rx N-terminal domain-containing protein</fullName>
    </recommendedName>
</protein>
<dbReference type="OrthoDB" id="646178at2759"/>
<accession>A0A9D4AEU4</accession>
<evidence type="ECO:0000256" key="3">
    <source>
        <dbReference type="ARBA" id="ARBA00022821"/>
    </source>
</evidence>
<dbReference type="CDD" id="cd14798">
    <property type="entry name" value="RX-CC_like"/>
    <property type="match status" value="1"/>
</dbReference>
<evidence type="ECO:0000259" key="4">
    <source>
        <dbReference type="Pfam" id="PF18052"/>
    </source>
</evidence>
<dbReference type="PANTHER" id="PTHR47186">
    <property type="entry name" value="LEUCINE-RICH REPEAT-CONTAINING PROTEIN 57"/>
    <property type="match status" value="1"/>
</dbReference>
<keyword evidence="3" id="KW-0611">Plant defense</keyword>
<evidence type="ECO:0000313" key="7">
    <source>
        <dbReference type="Proteomes" id="UP000828251"/>
    </source>
</evidence>
<dbReference type="Gene3D" id="1.20.5.4130">
    <property type="match status" value="1"/>
</dbReference>
<keyword evidence="7" id="KW-1185">Reference proteome</keyword>
<dbReference type="EMBL" id="JAIQCV010000003">
    <property type="protein sequence ID" value="KAH1113368.1"/>
    <property type="molecule type" value="Genomic_DNA"/>
</dbReference>
<evidence type="ECO:0000259" key="5">
    <source>
        <dbReference type="Pfam" id="PF23598"/>
    </source>
</evidence>
<dbReference type="SUPFAM" id="SSF52047">
    <property type="entry name" value="RNI-like"/>
    <property type="match status" value="1"/>
</dbReference>
<dbReference type="InterPro" id="IPR055414">
    <property type="entry name" value="LRR_R13L4/SHOC2-like"/>
</dbReference>
<sequence>MAEFAVSLVVEKLTNLLAQQASYMDGVSRKIVQLRNELRWMQSFIKDADMKQEDNDLMQQWVNDVRDVAYETEEVIETYVSKAAARSTFDLVTKPFYLYKVGKEIESIRMRIREISGRRNAYGVERNSRGEGRDVERKRMKIGFIEKKLNVVYKNFKLLRVLDMEGVRVVSLPDTIGSLIQLRYLGLRKTNLEEELPLSMGNLQNLQTLDLRYSCFLKKIPNAIWKMVHLRHLLLYTPFDSPESGHLRMDTLCNLQSLPYIEAGNWINKGGLANMTSLRQLGIDGLSREQVTSVISKMERLQDIQSLSLMLTEQEMFPILTGLSYCEHLQKLCFYGRIEKLPDPQEFPPNLIKLTLYNSELQRDSIAKLERLPNLEMLTINQIDHRHVGNR</sequence>
<evidence type="ECO:0008006" key="8">
    <source>
        <dbReference type="Google" id="ProtNLM"/>
    </source>
</evidence>
<dbReference type="PANTHER" id="PTHR47186:SF3">
    <property type="entry name" value="OS09G0267800 PROTEIN"/>
    <property type="match status" value="1"/>
</dbReference>
<reference evidence="6 7" key="1">
    <citation type="journal article" date="2021" name="Plant Biotechnol. J.">
        <title>Multi-omics assisted identification of the key and species-specific regulatory components of drought-tolerant mechanisms in Gossypium stocksii.</title>
        <authorList>
            <person name="Yu D."/>
            <person name="Ke L."/>
            <person name="Zhang D."/>
            <person name="Wu Y."/>
            <person name="Sun Y."/>
            <person name="Mei J."/>
            <person name="Sun J."/>
            <person name="Sun Y."/>
        </authorList>
    </citation>
    <scope>NUCLEOTIDE SEQUENCE [LARGE SCALE GENOMIC DNA]</scope>
    <source>
        <strain evidence="7">cv. E1</strain>
        <tissue evidence="6">Leaf</tissue>
    </source>
</reference>
<evidence type="ECO:0000256" key="2">
    <source>
        <dbReference type="ARBA" id="ARBA00022741"/>
    </source>
</evidence>
<evidence type="ECO:0000313" key="6">
    <source>
        <dbReference type="EMBL" id="KAH1113368.1"/>
    </source>
</evidence>
<dbReference type="Pfam" id="PF18052">
    <property type="entry name" value="Rx_N"/>
    <property type="match status" value="1"/>
</dbReference>
<dbReference type="InterPro" id="IPR041118">
    <property type="entry name" value="Rx_N"/>
</dbReference>
<comment type="caution">
    <text evidence="6">The sequence shown here is derived from an EMBL/GenBank/DDBJ whole genome shotgun (WGS) entry which is preliminary data.</text>
</comment>
<organism evidence="6 7">
    <name type="scientific">Gossypium stocksii</name>
    <dbReference type="NCBI Taxonomy" id="47602"/>
    <lineage>
        <taxon>Eukaryota</taxon>
        <taxon>Viridiplantae</taxon>
        <taxon>Streptophyta</taxon>
        <taxon>Embryophyta</taxon>
        <taxon>Tracheophyta</taxon>
        <taxon>Spermatophyta</taxon>
        <taxon>Magnoliopsida</taxon>
        <taxon>eudicotyledons</taxon>
        <taxon>Gunneridae</taxon>
        <taxon>Pentapetalae</taxon>
        <taxon>rosids</taxon>
        <taxon>malvids</taxon>
        <taxon>Malvales</taxon>
        <taxon>Malvaceae</taxon>
        <taxon>Malvoideae</taxon>
        <taxon>Gossypium</taxon>
    </lineage>
</organism>
<feature type="domain" description="Disease resistance R13L4/SHOC-2-like LRR" evidence="5">
    <location>
        <begin position="152"/>
        <end position="382"/>
    </location>
</feature>
<dbReference type="Pfam" id="PF23598">
    <property type="entry name" value="LRR_14"/>
    <property type="match status" value="1"/>
</dbReference>
<name>A0A9D4AEU4_9ROSI</name>
<dbReference type="AlphaFoldDB" id="A0A9D4AEU4"/>
<keyword evidence="2" id="KW-0547">Nucleotide-binding</keyword>
<dbReference type="Gene3D" id="3.80.10.10">
    <property type="entry name" value="Ribonuclease Inhibitor"/>
    <property type="match status" value="1"/>
</dbReference>
<dbReference type="GO" id="GO:0006952">
    <property type="term" value="P:defense response"/>
    <property type="evidence" value="ECO:0007669"/>
    <property type="project" value="UniProtKB-KW"/>
</dbReference>